<comment type="catalytic activity">
    <reaction evidence="15">
        <text>a di-trans,poly-cis-dolichyl beta-D-mannosyl phosphate + L-seryl-[protein] = 3-O-(alpha-D-mannosyl)-L-seryl-[protein] + a di-trans,poly-cis-dolichyl phosphate + H(+)</text>
        <dbReference type="Rhea" id="RHEA:17377"/>
        <dbReference type="Rhea" id="RHEA-COMP:9863"/>
        <dbReference type="Rhea" id="RHEA-COMP:13546"/>
        <dbReference type="Rhea" id="RHEA-COMP:19498"/>
        <dbReference type="Rhea" id="RHEA-COMP:19501"/>
        <dbReference type="ChEBI" id="CHEBI:15378"/>
        <dbReference type="ChEBI" id="CHEBI:29999"/>
        <dbReference type="ChEBI" id="CHEBI:57683"/>
        <dbReference type="ChEBI" id="CHEBI:58211"/>
        <dbReference type="ChEBI" id="CHEBI:137321"/>
        <dbReference type="EC" id="2.4.1.109"/>
    </reaction>
</comment>
<feature type="domain" description="DUF1736" evidence="18">
    <location>
        <begin position="287"/>
        <end position="358"/>
    </location>
</feature>
<keyword evidence="8 17" id="KW-0812">Transmembrane</keyword>
<feature type="repeat" description="TPR" evidence="16">
    <location>
        <begin position="489"/>
        <end position="522"/>
    </location>
</feature>
<evidence type="ECO:0000256" key="9">
    <source>
        <dbReference type="ARBA" id="ARBA00022737"/>
    </source>
</evidence>
<dbReference type="GO" id="GO:0004169">
    <property type="term" value="F:dolichyl-phosphate-mannose-protein mannosyltransferase activity"/>
    <property type="evidence" value="ECO:0007669"/>
    <property type="project" value="UniProtKB-EC"/>
</dbReference>
<feature type="transmembrane region" description="Helical" evidence="17">
    <location>
        <begin position="264"/>
        <end position="284"/>
    </location>
</feature>
<evidence type="ECO:0000256" key="7">
    <source>
        <dbReference type="ARBA" id="ARBA00022679"/>
    </source>
</evidence>
<reference evidence="19" key="2">
    <citation type="submission" date="2015-06" db="UniProtKB">
        <authorList>
            <consortium name="EnsemblMetazoa"/>
        </authorList>
    </citation>
    <scope>IDENTIFICATION</scope>
</reference>
<evidence type="ECO:0000256" key="1">
    <source>
        <dbReference type="ARBA" id="ARBA00003582"/>
    </source>
</evidence>
<keyword evidence="10 16" id="KW-0802">TPR repeat</keyword>
<keyword evidence="9" id="KW-0677">Repeat</keyword>
<feature type="transmembrane region" description="Helical" evidence="17">
    <location>
        <begin position="172"/>
        <end position="192"/>
    </location>
</feature>
<dbReference type="OrthoDB" id="66906at2759"/>
<evidence type="ECO:0000256" key="16">
    <source>
        <dbReference type="PROSITE-ProRule" id="PRU00339"/>
    </source>
</evidence>
<feature type="transmembrane region" description="Helical" evidence="17">
    <location>
        <begin position="40"/>
        <end position="62"/>
    </location>
</feature>
<keyword evidence="7" id="KW-0808">Transferase</keyword>
<keyword evidence="11" id="KW-0256">Endoplasmic reticulum</keyword>
<evidence type="ECO:0000259" key="18">
    <source>
        <dbReference type="Pfam" id="PF08409"/>
    </source>
</evidence>
<dbReference type="GO" id="GO:0005783">
    <property type="term" value="C:endoplasmic reticulum"/>
    <property type="evidence" value="ECO:0007669"/>
    <property type="project" value="UniProtKB-SubCell"/>
</dbReference>
<dbReference type="PROSITE" id="PS50293">
    <property type="entry name" value="TPR_REGION"/>
    <property type="match status" value="1"/>
</dbReference>
<dbReference type="Pfam" id="PF08409">
    <property type="entry name" value="TMTC_DUF1736"/>
    <property type="match status" value="1"/>
</dbReference>
<comment type="pathway">
    <text evidence="4">Protein modification; protein glycosylation.</text>
</comment>
<feature type="repeat" description="TPR" evidence="16">
    <location>
        <begin position="711"/>
        <end position="744"/>
    </location>
</feature>
<dbReference type="PANTHER" id="PTHR44395:SF1">
    <property type="entry name" value="PROTEIN O-MANNOSYL-TRANSFERASE TMTC3"/>
    <property type="match status" value="1"/>
</dbReference>
<evidence type="ECO:0000256" key="8">
    <source>
        <dbReference type="ARBA" id="ARBA00022692"/>
    </source>
</evidence>
<feature type="transmembrane region" description="Helical" evidence="17">
    <location>
        <begin position="349"/>
        <end position="369"/>
    </location>
</feature>
<dbReference type="SMART" id="SM00028">
    <property type="entry name" value="TPR"/>
    <property type="match status" value="8"/>
</dbReference>
<gene>
    <name evidence="19" type="primary">107369486</name>
</gene>
<proteinExistence type="inferred from homology"/>
<dbReference type="PANTHER" id="PTHR44395">
    <property type="match status" value="1"/>
</dbReference>
<dbReference type="STRING" id="32264.T1L1X9"/>
<comment type="function">
    <text evidence="1">Transfers mannosyl residues to the hydroxyl group of serine or threonine residues.</text>
</comment>
<comment type="catalytic activity">
    <reaction evidence="14">
        <text>a di-trans,poly-cis-dolichyl beta-D-mannosyl phosphate + L-threonyl-[protein] = 3-O-(alpha-D-mannosyl)-L-threonyl-[protein] + a di-trans,poly-cis-dolichyl phosphate + H(+)</text>
        <dbReference type="Rhea" id="RHEA:53396"/>
        <dbReference type="Rhea" id="RHEA-COMP:11060"/>
        <dbReference type="Rhea" id="RHEA-COMP:13547"/>
        <dbReference type="Rhea" id="RHEA-COMP:19498"/>
        <dbReference type="Rhea" id="RHEA-COMP:19501"/>
        <dbReference type="ChEBI" id="CHEBI:15378"/>
        <dbReference type="ChEBI" id="CHEBI:30013"/>
        <dbReference type="ChEBI" id="CHEBI:57683"/>
        <dbReference type="ChEBI" id="CHEBI:58211"/>
        <dbReference type="ChEBI" id="CHEBI:137323"/>
        <dbReference type="EC" id="2.4.1.109"/>
    </reaction>
</comment>
<feature type="transmembrane region" description="Helical" evidence="17">
    <location>
        <begin position="447"/>
        <end position="466"/>
    </location>
</feature>
<evidence type="ECO:0000256" key="10">
    <source>
        <dbReference type="ARBA" id="ARBA00022803"/>
    </source>
</evidence>
<dbReference type="Pfam" id="PF13414">
    <property type="entry name" value="TPR_11"/>
    <property type="match status" value="1"/>
</dbReference>
<feature type="repeat" description="TPR" evidence="16">
    <location>
        <begin position="606"/>
        <end position="639"/>
    </location>
</feature>
<dbReference type="PROSITE" id="PS50005">
    <property type="entry name" value="TPR"/>
    <property type="match status" value="4"/>
</dbReference>
<name>T1L1X9_TETUR</name>
<dbReference type="HOGENOM" id="CLU_011615_1_0_1"/>
<dbReference type="Gene3D" id="1.25.40.10">
    <property type="entry name" value="Tetratricopeptide repeat domain"/>
    <property type="match status" value="4"/>
</dbReference>
<organism evidence="19 20">
    <name type="scientific">Tetranychus urticae</name>
    <name type="common">Two-spotted spider mite</name>
    <dbReference type="NCBI Taxonomy" id="32264"/>
    <lineage>
        <taxon>Eukaryota</taxon>
        <taxon>Metazoa</taxon>
        <taxon>Ecdysozoa</taxon>
        <taxon>Arthropoda</taxon>
        <taxon>Chelicerata</taxon>
        <taxon>Arachnida</taxon>
        <taxon>Acari</taxon>
        <taxon>Acariformes</taxon>
        <taxon>Trombidiformes</taxon>
        <taxon>Prostigmata</taxon>
        <taxon>Eleutherengona</taxon>
        <taxon>Raphignathae</taxon>
        <taxon>Tetranychoidea</taxon>
        <taxon>Tetranychidae</taxon>
        <taxon>Tetranychus</taxon>
    </lineage>
</organism>
<reference evidence="20" key="1">
    <citation type="submission" date="2011-08" db="EMBL/GenBank/DDBJ databases">
        <authorList>
            <person name="Rombauts S."/>
        </authorList>
    </citation>
    <scope>NUCLEOTIDE SEQUENCE</scope>
    <source>
        <strain evidence="20">London</strain>
    </source>
</reference>
<keyword evidence="13 17" id="KW-0472">Membrane</keyword>
<dbReference type="Proteomes" id="UP000015104">
    <property type="component" value="Unassembled WGS sequence"/>
</dbReference>
<evidence type="ECO:0000256" key="2">
    <source>
        <dbReference type="ARBA" id="ARBA00004141"/>
    </source>
</evidence>
<evidence type="ECO:0000256" key="12">
    <source>
        <dbReference type="ARBA" id="ARBA00022989"/>
    </source>
</evidence>
<dbReference type="KEGG" id="tut:107369486"/>
<evidence type="ECO:0000256" key="3">
    <source>
        <dbReference type="ARBA" id="ARBA00004240"/>
    </source>
</evidence>
<evidence type="ECO:0000256" key="6">
    <source>
        <dbReference type="ARBA" id="ARBA00012839"/>
    </source>
</evidence>
<feature type="transmembrane region" description="Helical" evidence="17">
    <location>
        <begin position="147"/>
        <end position="166"/>
    </location>
</feature>
<dbReference type="GO" id="GO:0016020">
    <property type="term" value="C:membrane"/>
    <property type="evidence" value="ECO:0007669"/>
    <property type="project" value="UniProtKB-SubCell"/>
</dbReference>
<dbReference type="EMBL" id="CAEY01000922">
    <property type="status" value="NOT_ANNOTATED_CDS"/>
    <property type="molecule type" value="Genomic_DNA"/>
</dbReference>
<dbReference type="SUPFAM" id="SSF48452">
    <property type="entry name" value="TPR-like"/>
    <property type="match status" value="3"/>
</dbReference>
<dbReference type="EnsemblMetazoa" id="tetur32g01220.1">
    <property type="protein sequence ID" value="tetur32g01220.1"/>
    <property type="gene ID" value="tetur32g01220"/>
</dbReference>
<feature type="transmembrane region" description="Helical" evidence="17">
    <location>
        <begin position="381"/>
        <end position="402"/>
    </location>
</feature>
<evidence type="ECO:0000256" key="14">
    <source>
        <dbReference type="ARBA" id="ARBA00045085"/>
    </source>
</evidence>
<evidence type="ECO:0000256" key="4">
    <source>
        <dbReference type="ARBA" id="ARBA00004922"/>
    </source>
</evidence>
<evidence type="ECO:0000256" key="11">
    <source>
        <dbReference type="ARBA" id="ARBA00022824"/>
    </source>
</evidence>
<dbReference type="eggNOG" id="KOG1124">
    <property type="taxonomic scope" value="Eukaryota"/>
</dbReference>
<dbReference type="InterPro" id="IPR013618">
    <property type="entry name" value="TMTC_DUF1736"/>
</dbReference>
<dbReference type="AlphaFoldDB" id="T1L1X9"/>
<evidence type="ECO:0000256" key="17">
    <source>
        <dbReference type="SAM" id="Phobius"/>
    </source>
</evidence>
<evidence type="ECO:0000313" key="20">
    <source>
        <dbReference type="Proteomes" id="UP000015104"/>
    </source>
</evidence>
<dbReference type="UniPathway" id="UPA00378"/>
<evidence type="ECO:0000256" key="15">
    <source>
        <dbReference type="ARBA" id="ARBA00045102"/>
    </source>
</evidence>
<protein>
    <recommendedName>
        <fullName evidence="6">dolichyl-phosphate-mannose--protein mannosyltransferase</fullName>
        <ecNumber evidence="6">2.4.1.109</ecNumber>
    </recommendedName>
</protein>
<dbReference type="InterPro" id="IPR019734">
    <property type="entry name" value="TPR_rpt"/>
</dbReference>
<sequence>MSRNNTPSPSLSDSSSDDSHHDYLPYAFSPVKLEWPPLKYMLLVFIISFVVYSNSLSCGFAFDDISAIRDNKDIRPSTPILQIFANDFWGTPIRKEHSHKSYRPLTVLTFRLNYLFDELNPYGYHLVNVLIHSIVCLLYYKLCFAFMPESASLIAALIFAVHPIHTEAVTGVVGRAETLSSLFFLSALLLYIKGTYNHKHASWICVTSSLIMAGVATFCKEQGITVLAVIGVYELMILQKLKLDNLKQYLSIKSFRAKRMKEHLLRVCLIITSVVILLLIRIRVMGSQLPVFTKYDNPAAVASTPTRQLTYNYLLAVNSWLLLYPMNLLCDWTMGTIPLVQSFLDVRNLATIAFYVILFSASFKCLLNFNERNRNILTMSMSLIVFPFLPASNLFFPVGFVIAERVLYLPSMGFIMLIAYGWFILFRKIDSIGNNSLSRSYKRAPRMLLHGFLVVLLISFSARTWIRNYDWTSEYTIFKAALKVCQTNAKLFNNVGHSLESQGKYKEALAYFLKASETQPDDLGAQMNVGRTYNNLEMYDLAEHYFWKAKNLLPRPKPGQQYQARIAPSHLNVFLNLANLISRNRSRLEEADSLYRQAISMRADYTQAYINRGDILIKLNRTREAQDVYEQALQIDATNPDIYYNLGVVLLEQRKPTLALSYFDQALKLNELHEQALINSAILIQELGDDRLRPIAQKRLKKLIELNKANERVYFNLGMLSMDDKEYTAAEKWFKLAVQSRPDFRSALFNLGLLLSDTNRPMEALPYLKQLLAYYPDHIKGLILLGDIYINVVKNVDEAEKCYLKIVQLDPKNIQGQHNLCVIYVEKGKLEEAEKCLIKVNAISPNQDYIDKHLRIVRNRIAQKRMLNKEKVVNDSDTKL</sequence>
<feature type="repeat" description="TPR" evidence="16">
    <location>
        <begin position="640"/>
        <end position="673"/>
    </location>
</feature>
<comment type="subcellular location">
    <subcellularLocation>
        <location evidence="3">Endoplasmic reticulum</location>
    </subcellularLocation>
    <subcellularLocation>
        <location evidence="2">Membrane</location>
        <topology evidence="2">Multi-pass membrane protein</topology>
    </subcellularLocation>
</comment>
<dbReference type="FunFam" id="1.25.40.10:FF:000239">
    <property type="entry name" value="Transmembrane and TPR repeat-containing protein 3"/>
    <property type="match status" value="1"/>
</dbReference>
<evidence type="ECO:0000256" key="5">
    <source>
        <dbReference type="ARBA" id="ARBA00007882"/>
    </source>
</evidence>
<dbReference type="FunFam" id="1.25.40.10:FF:000528">
    <property type="entry name" value="Transmembrane and TPR repeat-containing protein 3"/>
    <property type="match status" value="1"/>
</dbReference>
<feature type="transmembrane region" description="Helical" evidence="17">
    <location>
        <begin position="408"/>
        <end position="426"/>
    </location>
</feature>
<evidence type="ECO:0000256" key="13">
    <source>
        <dbReference type="ARBA" id="ARBA00023136"/>
    </source>
</evidence>
<dbReference type="OMA" id="ENCYQRI"/>
<dbReference type="InterPro" id="IPR011990">
    <property type="entry name" value="TPR-like_helical_dom_sf"/>
</dbReference>
<keyword evidence="20" id="KW-1185">Reference proteome</keyword>
<comment type="similarity">
    <text evidence="5">Belongs to the TMTC family.</text>
</comment>
<dbReference type="EC" id="2.4.1.109" evidence="6"/>
<keyword evidence="12 17" id="KW-1133">Transmembrane helix</keyword>
<dbReference type="Pfam" id="PF13432">
    <property type="entry name" value="TPR_16"/>
    <property type="match status" value="1"/>
</dbReference>
<dbReference type="Pfam" id="PF13181">
    <property type="entry name" value="TPR_8"/>
    <property type="match status" value="3"/>
</dbReference>
<evidence type="ECO:0000313" key="19">
    <source>
        <dbReference type="EnsemblMetazoa" id="tetur32g01220.1"/>
    </source>
</evidence>
<accession>T1L1X9</accession>